<dbReference type="EMBL" id="JANHOG010001183">
    <property type="protein sequence ID" value="KAJ3541876.1"/>
    <property type="molecule type" value="Genomic_DNA"/>
</dbReference>
<dbReference type="Proteomes" id="UP001148662">
    <property type="component" value="Unassembled WGS sequence"/>
</dbReference>
<reference evidence="1" key="1">
    <citation type="submission" date="2022-07" db="EMBL/GenBank/DDBJ databases">
        <title>Genome Sequence of Phlebia brevispora.</title>
        <authorList>
            <person name="Buettner E."/>
        </authorList>
    </citation>
    <scope>NUCLEOTIDE SEQUENCE</scope>
    <source>
        <strain evidence="1">MPL23</strain>
    </source>
</reference>
<proteinExistence type="predicted"/>
<protein>
    <submittedName>
        <fullName evidence="1">Uncharacterized protein</fullName>
    </submittedName>
</protein>
<organism evidence="1 2">
    <name type="scientific">Phlebia brevispora</name>
    <dbReference type="NCBI Taxonomy" id="194682"/>
    <lineage>
        <taxon>Eukaryota</taxon>
        <taxon>Fungi</taxon>
        <taxon>Dikarya</taxon>
        <taxon>Basidiomycota</taxon>
        <taxon>Agaricomycotina</taxon>
        <taxon>Agaricomycetes</taxon>
        <taxon>Polyporales</taxon>
        <taxon>Meruliaceae</taxon>
        <taxon>Phlebia</taxon>
    </lineage>
</organism>
<comment type="caution">
    <text evidence="1">The sequence shown here is derived from an EMBL/GenBank/DDBJ whole genome shotgun (WGS) entry which is preliminary data.</text>
</comment>
<gene>
    <name evidence="1" type="ORF">NM688_g6030</name>
</gene>
<evidence type="ECO:0000313" key="2">
    <source>
        <dbReference type="Proteomes" id="UP001148662"/>
    </source>
</evidence>
<sequence>MSLLSSRQRARMLSPSMPVQITTYHVFYDPLCPILCLDKRDLSKAERSAFTRSVLDFDPPSPPFAAGWSFSSALLLALIIQFNLIPISIMILAYPEARAMYSRQTRRSLPLIQHHLRSNAPEIDGSSGGYIALVVVLAVIAVVSAIGVFFLLRSQKKGPYEREARRALAGKREESLYQLPLGPQGMRQKFKNLFKFGRKRDGWTRASSGDEWDASDRLVYDPPTEGGSQWISGTSLYDAPQHREREMAPTPHTRVERSETSDSIELTVPPASVPQLSNNLVAANVASREPSHADVYTDPFASSPTVTRSSEMLPIDGEPTPRDDERRFTVRSGDDAGVTGTVRSMRKFESGTKFKEAL</sequence>
<keyword evidence="2" id="KW-1185">Reference proteome</keyword>
<accession>A0ACC1SKY3</accession>
<name>A0ACC1SKY3_9APHY</name>
<evidence type="ECO:0000313" key="1">
    <source>
        <dbReference type="EMBL" id="KAJ3541876.1"/>
    </source>
</evidence>